<protein>
    <submittedName>
        <fullName evidence="2">Uncharacterized protein</fullName>
    </submittedName>
</protein>
<evidence type="ECO:0000313" key="3">
    <source>
        <dbReference type="EMBL" id="HAF2568353.1"/>
    </source>
</evidence>
<dbReference type="AlphaFoldDB" id="A0A743TVK0"/>
<dbReference type="EMBL" id="DAAUOA010000033">
    <property type="protein sequence ID" value="HAF2206534.1"/>
    <property type="molecule type" value="Genomic_DNA"/>
</dbReference>
<comment type="caution">
    <text evidence="2">The sequence shown here is derived from an EMBL/GenBank/DDBJ whole genome shotgun (WGS) entry which is preliminary data.</text>
</comment>
<reference evidence="2" key="2">
    <citation type="submission" date="2020-02" db="EMBL/GenBank/DDBJ databases">
        <authorList>
            <consortium name="NCBI Pathogen Detection Project"/>
        </authorList>
    </citation>
    <scope>NUCLEOTIDE SEQUENCE</scope>
    <source>
        <strain evidence="3">MA.05/00002289</strain>
        <strain evidence="2">MA.CK_01/00000941</strain>
        <strain evidence="1">MA.CK_95/00012903</strain>
    </source>
</reference>
<proteinExistence type="predicted"/>
<organism evidence="2">
    <name type="scientific">Salmonella enterica</name>
    <name type="common">Salmonella choleraesuis</name>
    <dbReference type="NCBI Taxonomy" id="28901"/>
    <lineage>
        <taxon>Bacteria</taxon>
        <taxon>Pseudomonadati</taxon>
        <taxon>Pseudomonadota</taxon>
        <taxon>Gammaproteobacteria</taxon>
        <taxon>Enterobacterales</taxon>
        <taxon>Enterobacteriaceae</taxon>
        <taxon>Salmonella</taxon>
    </lineage>
</organism>
<evidence type="ECO:0000313" key="1">
    <source>
        <dbReference type="EMBL" id="HAF1417560.1"/>
    </source>
</evidence>
<sequence length="47" mass="5619">MRTKNETRLPVYMQTISGNSNDNRYFTEVVKNHLRNLKAAQESRYLM</sequence>
<dbReference type="EMBL" id="DAAUPK010000003">
    <property type="protein sequence ID" value="HAF2568353.1"/>
    <property type="molecule type" value="Genomic_DNA"/>
</dbReference>
<accession>A0A743TVK0</accession>
<gene>
    <name evidence="2" type="ORF">G8N85_004580</name>
    <name evidence="1" type="ORF">G9B68_001901</name>
    <name evidence="3" type="ORF">G9E70_001137</name>
</gene>
<name>A0A743TVK0_SALER</name>
<evidence type="ECO:0000313" key="2">
    <source>
        <dbReference type="EMBL" id="HAF2206534.1"/>
    </source>
</evidence>
<reference evidence="2" key="1">
    <citation type="journal article" date="2018" name="Genome Biol.">
        <title>SKESA: strategic k-mer extension for scrupulous assemblies.</title>
        <authorList>
            <person name="Souvorov A."/>
            <person name="Agarwala R."/>
            <person name="Lipman D.J."/>
        </authorList>
    </citation>
    <scope>NUCLEOTIDE SEQUENCE</scope>
    <source>
        <strain evidence="3">MA.05/00002289</strain>
        <strain evidence="2">MA.CK_01/00000941</strain>
        <strain evidence="1">MA.CK_95/00012903</strain>
    </source>
</reference>
<dbReference type="EMBL" id="DAAUMU010000007">
    <property type="protein sequence ID" value="HAF1417560.1"/>
    <property type="molecule type" value="Genomic_DNA"/>
</dbReference>